<dbReference type="GO" id="GO:0072686">
    <property type="term" value="C:mitotic spindle"/>
    <property type="evidence" value="ECO:0007669"/>
    <property type="project" value="TreeGrafter"/>
</dbReference>
<dbReference type="SUPFAM" id="SSF48452">
    <property type="entry name" value="TPR-like"/>
    <property type="match status" value="2"/>
</dbReference>
<feature type="domain" description="MABP1/WDR62 second WD40" evidence="6">
    <location>
        <begin position="369"/>
        <end position="711"/>
    </location>
</feature>
<evidence type="ECO:0000256" key="3">
    <source>
        <dbReference type="PROSITE-ProRule" id="PRU00221"/>
    </source>
</evidence>
<dbReference type="Gene3D" id="3.90.176.10">
    <property type="entry name" value="Toxin ADP-ribosyltransferase, Chain A, domain 1"/>
    <property type="match status" value="1"/>
</dbReference>
<dbReference type="PROSITE" id="PS50294">
    <property type="entry name" value="WD_REPEATS_REGION"/>
    <property type="match status" value="1"/>
</dbReference>
<dbReference type="PROSITE" id="PS50005">
    <property type="entry name" value="TPR"/>
    <property type="match status" value="3"/>
</dbReference>
<dbReference type="PANTHER" id="PTHR45589">
    <property type="entry name" value="WD REPEAT DOMAIN 62, ISOFORM G"/>
    <property type="match status" value="1"/>
</dbReference>
<dbReference type="InterPro" id="IPR015943">
    <property type="entry name" value="WD40/YVTN_repeat-like_dom_sf"/>
</dbReference>
<dbReference type="Gene3D" id="1.25.40.10">
    <property type="entry name" value="Tetratricopeptide repeat domain"/>
    <property type="match status" value="3"/>
</dbReference>
<dbReference type="PROSITE" id="PS50082">
    <property type="entry name" value="WD_REPEATS_2"/>
    <property type="match status" value="2"/>
</dbReference>
<feature type="repeat" description="TPR" evidence="4">
    <location>
        <begin position="2396"/>
        <end position="2429"/>
    </location>
</feature>
<sequence>MTSYSAVKRQPKTSATSRSISQFQVTLEHVLGFTSISSSVVSQNHSTIAYAAGCTVILYDRSTQKQDFVINTTRKTIKSLSISPDGRYLATGESGHDPKVRIWDLAGDRNSCIELGDHQFSIDHVCFSPKINYLVSIGSSHDGYIYVWNWQHKKKLTSNKCLCSIHRIAFAADGSYFVTVGIRHVKFWYFTAKSLLDAVPLRGHDAILGELKNNIFTDVVCGRGNCTGSTYTSTANGLIFQFDEHRKLRANRNLQKKINCLAISDSYLVVGCVQGVIYILSAQILESVMSVPLPHCLGVDTGLITSINQMAHSQQPNISFPDTIAVCLDEDKSLLTCFYNDHSFYIWDIKNERSIEKRVSHLYHSGCGWGIETYAWTSASPSIFRPLTFITCSSDNTVRFWSLNHDETDSNFTSSQAANRVGRELMKIVYLEEDYSKLCDSPRTQERSESSPKSGGRCIKMSPDGLSLAIGDLIGNIRIFDIQTFKQIQLIEAHESEVLSVDYGQSSDMNVTFLASCSRDRLLHIFDASRDYQLVTTLVDHSGIVTAVRFTFSSIASNLQLISCSADKSLIIRSISKNENGKYQFLRSHNIFEKQTFHDLTVDHSHELIYTACQDRMIRVYNTQSGKRVRIGKGSIGDDNGYLTKIDIDASGRYLATSSTNKYVYLWDTKTSECVASLCGHGDIVTDLKFSHDGRHLYTTAGDSCIFVWNIEELGVAPSSCRLTSSATEEHQLQSSSPQSLLATPEPGLPQLGTELPDSQIFSSSDKMIFLQDDESAFSNEDNHTTSAEKVNSFFTTNYDHEEPTVNTAVDGTVSKHKLERQNSVSFRFRLQSQDTAESDTLSIPINTIQEDVLVATSTIDDMGTKLVPPRSPTNPQTCDNELESKGHLCSSTTSLNKITGNTTSSASLSHSYVPSYATSATSSTSQICEEFPTPGHLATSLEKQQYPQSTDDLRTCTLNGNDHNLTEIKLQRSLSIPEPLINEPNDPIINDDRMFTVNHLANDLHKSLDELENLYGSLINDFSGTFYTGQTQPWKTEINDTRSQVHVKPNISGLWQTSSASFTKSNVALPNSKQTHSLLNYTDLVANTSTLQSVSSSNTSLFLDCEENVEFSKTKNTILTFLDNEVLTKPLQQKETKIKCKPVHSYLVDYNDYYQLIFLGDEIDCDDRFKYLTKDIKYCYTAVDCIEEIVSVKSKLTLVVLSGAYVNDEKVYNHLKCITDEKCIYKLTLTSEMDEKHQFNDINNGKNHVCQLIEKNIQNYYSNKATFCLLPSVKEKEKLTARDLTAEQANFIWTKMYFENVLHLSTMKCSADKTVSYSRLHYHGHLHMLNSVQEFARTYETVKNALAWYSPNTFIYPLVNEAISRQNIEMIFALGSFLGDLQDNIIKIKPEHVTTPIYWHQNVSIDDLENMEKNIGGLIGVNSYIWATENPSIEPTSRTSVLFQLECKTAKKFNCKIIIEPGSVFRIESIHKLADSRMSCICLVQDQTYNPLTVVKEEIGSLDSLSAPGEFLVWTNQFENAKNYYEEIVSRFPRRFSVHNYLAYIYMEFGMHFKAIEHYESAIQILECQQQTYLKEKEQLDVFLHLGQLYSTIGKNREALHHLEKALKVISLRFPLDNVSMGTCDNLIGLIYNSLGDHSKAREHMENGLRFHLSSLPSNHSITAMSYFNAGYVYRHMGEYELALKCFTKALEISLKILPANHRQLVPIYHNLGLAFHHTAKYENALENYQKELTVLCCHPYITDSMKISDIHHLLNSLSENLSPIAKTNALNMQHKCLSVIKANNDEFKATVDPVNQLVNDSQLIHQVADKPKPVLQEQTFEPVMINTVAKVISDFLNVGQREHWSFIKDRSSLQNTVSDSVITKTATLSLSVIDKLFPSDRQRQKDDKNLEGLTLVWIDRNLDDPDVDKLLKKFHLPERMREIIYYIRAFINTVSAVEYISSVAKEDIFLVLPPEDATDESMMFQLVSQPRVKSVYIFDPDNKMHEFKPDNKVFKFILQPKGRGVFTTQTTLVLKLKSDVDLYYTNLSVPFNALNSDQIERSMRNLTQESVTFMWYHIMIDILLRLEHNEDAKREMMDTCRKAYSSSTVCSSKVLEFEQTYKSKDAAAWYTKDTFVYRIVNWALRTQDPDTIYKFRYYICDLHTHLVNTHPKFISTLGPEQQTLNLYRGQSMTIEEFNRCSAQALISMNTFLSTSEDSVVALRYAGDGTTDSVQSVFFELEIDPKLDTKPYAYLQENVIQESEREVLFSIGPIFGIDYVEEMKPGKVQHIKLTLSNNETTQIQEMKLQCKRFLNLDKIPFPETAWGSFLCVMGDFSLAKGHFLKLLDNRQLDEYSEWSVHSDLGLIYYETDDLATSLFHYEKALHVLKTHLSRAKIRIVDKKVYPSSHPIFGVAVLYNGIASVYDKMKDYGKALQYYQRALKIDMRSKPLRINEVAKTYNNIGFACMNEGSCEKALKYCEKANEIYSSPIIEDHSTISHGILATIFNNIGEIYKRQGDSQSANNAFKKTC</sequence>
<feature type="compositionally biased region" description="Low complexity" evidence="5">
    <location>
        <begin position="733"/>
        <end position="742"/>
    </location>
</feature>
<proteinExistence type="predicted"/>
<dbReference type="Pfam" id="PF13424">
    <property type="entry name" value="TPR_12"/>
    <property type="match status" value="1"/>
</dbReference>
<feature type="repeat" description="WD" evidence="3">
    <location>
        <begin position="678"/>
        <end position="712"/>
    </location>
</feature>
<keyword evidence="1 3" id="KW-0853">WD repeat</keyword>
<comment type="caution">
    <text evidence="7">The sequence shown here is derived from an EMBL/GenBank/DDBJ whole genome shotgun (WGS) entry which is preliminary data.</text>
</comment>
<dbReference type="InterPro" id="IPR052779">
    <property type="entry name" value="WDR62"/>
</dbReference>
<reference evidence="7" key="1">
    <citation type="submission" date="2021-02" db="EMBL/GenBank/DDBJ databases">
        <authorList>
            <person name="Nowell W R."/>
        </authorList>
    </citation>
    <scope>NUCLEOTIDE SEQUENCE</scope>
</reference>
<evidence type="ECO:0000256" key="1">
    <source>
        <dbReference type="ARBA" id="ARBA00022574"/>
    </source>
</evidence>
<feature type="region of interest" description="Disordered" evidence="5">
    <location>
        <begin position="727"/>
        <end position="747"/>
    </location>
</feature>
<feature type="repeat" description="TPR" evidence="4">
    <location>
        <begin position="1581"/>
        <end position="1614"/>
    </location>
</feature>
<dbReference type="GO" id="GO:0007099">
    <property type="term" value="P:centriole replication"/>
    <property type="evidence" value="ECO:0007669"/>
    <property type="project" value="TreeGrafter"/>
</dbReference>
<dbReference type="PROSITE" id="PS50293">
    <property type="entry name" value="TPR_REGION"/>
    <property type="match status" value="2"/>
</dbReference>
<dbReference type="PROSITE" id="PS00678">
    <property type="entry name" value="WD_REPEATS_1"/>
    <property type="match status" value="2"/>
</dbReference>
<accession>A0A818AZH3</accession>
<dbReference type="InterPro" id="IPR036322">
    <property type="entry name" value="WD40_repeat_dom_sf"/>
</dbReference>
<dbReference type="PROSITE" id="PS51996">
    <property type="entry name" value="TR_MART"/>
    <property type="match status" value="1"/>
</dbReference>
<feature type="repeat" description="TPR" evidence="4">
    <location>
        <begin position="1665"/>
        <end position="1698"/>
    </location>
</feature>
<evidence type="ECO:0000256" key="5">
    <source>
        <dbReference type="SAM" id="MobiDB-lite"/>
    </source>
</evidence>
<dbReference type="InterPro" id="IPR001680">
    <property type="entry name" value="WD40_rpt"/>
</dbReference>
<dbReference type="InterPro" id="IPR019734">
    <property type="entry name" value="TPR_rpt"/>
</dbReference>
<dbReference type="InterPro" id="IPR056162">
    <property type="entry name" value="WD40_MABP1-WDR62_2nd"/>
</dbReference>
<dbReference type="Pfam" id="PF00400">
    <property type="entry name" value="WD40"/>
    <property type="match status" value="2"/>
</dbReference>
<keyword evidence="2" id="KW-0677">Repeat</keyword>
<dbReference type="Pfam" id="PF24782">
    <property type="entry name" value="WD40_MABP1-WDR62_2nd"/>
    <property type="match status" value="1"/>
</dbReference>
<dbReference type="SMART" id="SM00320">
    <property type="entry name" value="WD40"/>
    <property type="match status" value="13"/>
</dbReference>
<dbReference type="Gene3D" id="2.130.10.10">
    <property type="entry name" value="YVTN repeat-like/Quinoprotein amine dehydrogenase"/>
    <property type="match status" value="4"/>
</dbReference>
<protein>
    <recommendedName>
        <fullName evidence="6">MABP1/WDR62 second WD40 domain-containing protein</fullName>
    </recommendedName>
</protein>
<keyword evidence="4" id="KW-0802">TPR repeat</keyword>
<dbReference type="PANTHER" id="PTHR45589:SF1">
    <property type="entry name" value="WD REPEAT DOMAIN 62, ISOFORM G"/>
    <property type="match status" value="1"/>
</dbReference>
<dbReference type="Proteomes" id="UP000663833">
    <property type="component" value="Unassembled WGS sequence"/>
</dbReference>
<evidence type="ECO:0000256" key="4">
    <source>
        <dbReference type="PROSITE-ProRule" id="PRU00339"/>
    </source>
</evidence>
<evidence type="ECO:0000256" key="2">
    <source>
        <dbReference type="ARBA" id="ARBA00022737"/>
    </source>
</evidence>
<dbReference type="SUPFAM" id="SSF56399">
    <property type="entry name" value="ADP-ribosylation"/>
    <property type="match status" value="1"/>
</dbReference>
<organism evidence="7 8">
    <name type="scientific">Rotaria socialis</name>
    <dbReference type="NCBI Taxonomy" id="392032"/>
    <lineage>
        <taxon>Eukaryota</taxon>
        <taxon>Metazoa</taxon>
        <taxon>Spiralia</taxon>
        <taxon>Gnathifera</taxon>
        <taxon>Rotifera</taxon>
        <taxon>Eurotatoria</taxon>
        <taxon>Bdelloidea</taxon>
        <taxon>Philodinida</taxon>
        <taxon>Philodinidae</taxon>
        <taxon>Rotaria</taxon>
    </lineage>
</organism>
<evidence type="ECO:0000313" key="7">
    <source>
        <dbReference type="EMBL" id="CAF3413244.1"/>
    </source>
</evidence>
<gene>
    <name evidence="7" type="ORF">LUA448_LOCUS18709</name>
</gene>
<dbReference type="SUPFAM" id="SSF50978">
    <property type="entry name" value="WD40 repeat-like"/>
    <property type="match status" value="2"/>
</dbReference>
<dbReference type="SMART" id="SM00028">
    <property type="entry name" value="TPR"/>
    <property type="match status" value="8"/>
</dbReference>
<dbReference type="InterPro" id="IPR019775">
    <property type="entry name" value="WD40_repeat_CS"/>
</dbReference>
<name>A0A818AZH3_9BILA</name>
<evidence type="ECO:0000313" key="8">
    <source>
        <dbReference type="Proteomes" id="UP000663833"/>
    </source>
</evidence>
<evidence type="ECO:0000259" key="6">
    <source>
        <dbReference type="Pfam" id="PF24782"/>
    </source>
</evidence>
<dbReference type="Pfam" id="PF13181">
    <property type="entry name" value="TPR_8"/>
    <property type="match status" value="1"/>
</dbReference>
<dbReference type="EMBL" id="CAJNYD010002350">
    <property type="protein sequence ID" value="CAF3413244.1"/>
    <property type="molecule type" value="Genomic_DNA"/>
</dbReference>
<feature type="repeat" description="WD" evidence="3">
    <location>
        <begin position="636"/>
        <end position="677"/>
    </location>
</feature>
<dbReference type="InterPro" id="IPR011990">
    <property type="entry name" value="TPR-like_helical_dom_sf"/>
</dbReference>
<dbReference type="Pfam" id="PF00515">
    <property type="entry name" value="TPR_1"/>
    <property type="match status" value="1"/>
</dbReference>